<dbReference type="EMBL" id="JARKIE010000002">
    <property type="protein sequence ID" value="KAJ7709451.1"/>
    <property type="molecule type" value="Genomic_DNA"/>
</dbReference>
<comment type="caution">
    <text evidence="1">The sequence shown here is derived from an EMBL/GenBank/DDBJ whole genome shotgun (WGS) entry which is preliminary data.</text>
</comment>
<protein>
    <recommendedName>
        <fullName evidence="3">F-box domain-containing protein</fullName>
    </recommendedName>
</protein>
<name>A0AAD7H0H0_MYCRO</name>
<sequence>MLSIHNPRRAWILPRARAIPCWARNIFSVFSICFPWSSWARFSGSSSHPFERARPKFKPIENPNAALTLSQVCRYWRQVAHGTPRLWAEFSVVILDFPCDAAGIRAWLDQSARCPLSLALTSESSGAEPPDSTVINELLLEKSRLTSLEILTPDSYLPLAPLFTESLDALHTLRITDECAGSFESLMGISGAKVDLAAFAPHLRNDMFSPDIDWNNFFTNIPWSQLSHLTFVTPIRDSFDILRQCHDLQRLEIGTDQWDYEDPDVPVESIRPLVTLPNLSHLGFTLEFLGVVEIGVISPFFQRLAFPALTSLRIQVDSCLTTLWYPKEFASFQVRAPNIRHLELSYVHLTSEELMNPTPSLPRTQNPNTELLHEVHRRPFPPSAPVPRVRCRAASPFFRGVVVEPPSARILPIPGIRSRGHDPIKVAAA</sequence>
<dbReference type="AlphaFoldDB" id="A0AAD7H0H0"/>
<evidence type="ECO:0000313" key="1">
    <source>
        <dbReference type="EMBL" id="KAJ7709451.1"/>
    </source>
</evidence>
<organism evidence="1 2">
    <name type="scientific">Mycena rosella</name>
    <name type="common">Pink bonnet</name>
    <name type="synonym">Agaricus rosellus</name>
    <dbReference type="NCBI Taxonomy" id="1033263"/>
    <lineage>
        <taxon>Eukaryota</taxon>
        <taxon>Fungi</taxon>
        <taxon>Dikarya</taxon>
        <taxon>Basidiomycota</taxon>
        <taxon>Agaricomycotina</taxon>
        <taxon>Agaricomycetes</taxon>
        <taxon>Agaricomycetidae</taxon>
        <taxon>Agaricales</taxon>
        <taxon>Marasmiineae</taxon>
        <taxon>Mycenaceae</taxon>
        <taxon>Mycena</taxon>
    </lineage>
</organism>
<keyword evidence="2" id="KW-1185">Reference proteome</keyword>
<evidence type="ECO:0000313" key="2">
    <source>
        <dbReference type="Proteomes" id="UP001221757"/>
    </source>
</evidence>
<reference evidence="1" key="1">
    <citation type="submission" date="2023-03" db="EMBL/GenBank/DDBJ databases">
        <title>Massive genome expansion in bonnet fungi (Mycena s.s.) driven by repeated elements and novel gene families across ecological guilds.</title>
        <authorList>
            <consortium name="Lawrence Berkeley National Laboratory"/>
            <person name="Harder C.B."/>
            <person name="Miyauchi S."/>
            <person name="Viragh M."/>
            <person name="Kuo A."/>
            <person name="Thoen E."/>
            <person name="Andreopoulos B."/>
            <person name="Lu D."/>
            <person name="Skrede I."/>
            <person name="Drula E."/>
            <person name="Henrissat B."/>
            <person name="Morin E."/>
            <person name="Kohler A."/>
            <person name="Barry K."/>
            <person name="LaButti K."/>
            <person name="Morin E."/>
            <person name="Salamov A."/>
            <person name="Lipzen A."/>
            <person name="Mereny Z."/>
            <person name="Hegedus B."/>
            <person name="Baldrian P."/>
            <person name="Stursova M."/>
            <person name="Weitz H."/>
            <person name="Taylor A."/>
            <person name="Grigoriev I.V."/>
            <person name="Nagy L.G."/>
            <person name="Martin F."/>
            <person name="Kauserud H."/>
        </authorList>
    </citation>
    <scope>NUCLEOTIDE SEQUENCE</scope>
    <source>
        <strain evidence="1">CBHHK067</strain>
    </source>
</reference>
<dbReference type="Proteomes" id="UP001221757">
    <property type="component" value="Unassembled WGS sequence"/>
</dbReference>
<proteinExistence type="predicted"/>
<dbReference type="SUPFAM" id="SSF52047">
    <property type="entry name" value="RNI-like"/>
    <property type="match status" value="1"/>
</dbReference>
<accession>A0AAD7H0H0</accession>
<gene>
    <name evidence="1" type="ORF">B0H17DRAFT_1028042</name>
</gene>
<evidence type="ECO:0008006" key="3">
    <source>
        <dbReference type="Google" id="ProtNLM"/>
    </source>
</evidence>